<reference evidence="2 3" key="1">
    <citation type="journal article" date="2015" name="Genome Biol. Evol.">
        <title>Comparative Genomics of a Bacterivorous Green Alga Reveals Evolutionary Causalities and Consequences of Phago-Mixotrophic Mode of Nutrition.</title>
        <authorList>
            <person name="Burns J.A."/>
            <person name="Paasch A."/>
            <person name="Narechania A."/>
            <person name="Kim E."/>
        </authorList>
    </citation>
    <scope>NUCLEOTIDE SEQUENCE [LARGE SCALE GENOMIC DNA]</scope>
    <source>
        <strain evidence="2 3">PLY_AMNH</strain>
    </source>
</reference>
<keyword evidence="3" id="KW-1185">Reference proteome</keyword>
<comment type="caution">
    <text evidence="2">The sequence shown here is derived from an EMBL/GenBank/DDBJ whole genome shotgun (WGS) entry which is preliminary data.</text>
</comment>
<feature type="compositionally biased region" description="Polar residues" evidence="1">
    <location>
        <begin position="42"/>
        <end position="57"/>
    </location>
</feature>
<gene>
    <name evidence="2" type="ORF">CYMTET_8310</name>
</gene>
<accession>A0AAE0GTA9</accession>
<evidence type="ECO:0000256" key="1">
    <source>
        <dbReference type="SAM" id="MobiDB-lite"/>
    </source>
</evidence>
<proteinExistence type="predicted"/>
<dbReference type="Proteomes" id="UP001190700">
    <property type="component" value="Unassembled WGS sequence"/>
</dbReference>
<dbReference type="AlphaFoldDB" id="A0AAE0GTA9"/>
<evidence type="ECO:0000313" key="3">
    <source>
        <dbReference type="Proteomes" id="UP001190700"/>
    </source>
</evidence>
<sequence length="92" mass="9985">MLGSSEWNISESTLILLSVEDSAESLSLLSGSEFIAERSGGKTRSGTKTRSFPTPISQTKTWRTGLEHLCLQRTARNSISMLLDSENGPAIL</sequence>
<name>A0AAE0GTA9_9CHLO</name>
<feature type="region of interest" description="Disordered" evidence="1">
    <location>
        <begin position="38"/>
        <end position="57"/>
    </location>
</feature>
<organism evidence="2 3">
    <name type="scientific">Cymbomonas tetramitiformis</name>
    <dbReference type="NCBI Taxonomy" id="36881"/>
    <lineage>
        <taxon>Eukaryota</taxon>
        <taxon>Viridiplantae</taxon>
        <taxon>Chlorophyta</taxon>
        <taxon>Pyramimonadophyceae</taxon>
        <taxon>Pyramimonadales</taxon>
        <taxon>Pyramimonadaceae</taxon>
        <taxon>Cymbomonas</taxon>
    </lineage>
</organism>
<protein>
    <submittedName>
        <fullName evidence="2">Uncharacterized protein</fullName>
    </submittedName>
</protein>
<dbReference type="EMBL" id="LGRX02002537">
    <property type="protein sequence ID" value="KAK3284019.1"/>
    <property type="molecule type" value="Genomic_DNA"/>
</dbReference>
<evidence type="ECO:0000313" key="2">
    <source>
        <dbReference type="EMBL" id="KAK3284019.1"/>
    </source>
</evidence>